<protein>
    <submittedName>
        <fullName evidence="1">Uncharacterized protein</fullName>
    </submittedName>
</protein>
<gene>
    <name evidence="1" type="ORF">LCGC14_0675500</name>
</gene>
<feature type="non-terminal residue" evidence="1">
    <location>
        <position position="1"/>
    </location>
</feature>
<comment type="caution">
    <text evidence="1">The sequence shown here is derived from an EMBL/GenBank/DDBJ whole genome shotgun (WGS) entry which is preliminary data.</text>
</comment>
<proteinExistence type="predicted"/>
<name>A0A0F9TB57_9ZZZZ</name>
<sequence length="138" mass="14548">VASDGTRSALGERMVTQNQFQGSALIGNTRIPDASDPCAPSGRGVIMSIDPFTGARLVETFFDINGDSVFNAGDLIEIDGVPTVVSGLALNTGFSNPSFLDKKMYIPTDDGSISTLDINPFSTGASRTSWRELINTGN</sequence>
<dbReference type="AlphaFoldDB" id="A0A0F9TB57"/>
<accession>A0A0F9TB57</accession>
<evidence type="ECO:0000313" key="1">
    <source>
        <dbReference type="EMBL" id="KKN46171.1"/>
    </source>
</evidence>
<reference evidence="1" key="1">
    <citation type="journal article" date="2015" name="Nature">
        <title>Complex archaea that bridge the gap between prokaryotes and eukaryotes.</title>
        <authorList>
            <person name="Spang A."/>
            <person name="Saw J.H."/>
            <person name="Jorgensen S.L."/>
            <person name="Zaremba-Niedzwiedzka K."/>
            <person name="Martijn J."/>
            <person name="Lind A.E."/>
            <person name="van Eijk R."/>
            <person name="Schleper C."/>
            <person name="Guy L."/>
            <person name="Ettema T.J."/>
        </authorList>
    </citation>
    <scope>NUCLEOTIDE SEQUENCE</scope>
</reference>
<organism evidence="1">
    <name type="scientific">marine sediment metagenome</name>
    <dbReference type="NCBI Taxonomy" id="412755"/>
    <lineage>
        <taxon>unclassified sequences</taxon>
        <taxon>metagenomes</taxon>
        <taxon>ecological metagenomes</taxon>
    </lineage>
</organism>
<dbReference type="EMBL" id="LAZR01001344">
    <property type="protein sequence ID" value="KKN46171.1"/>
    <property type="molecule type" value="Genomic_DNA"/>
</dbReference>